<evidence type="ECO:0000313" key="3">
    <source>
        <dbReference type="Proteomes" id="UP001500889"/>
    </source>
</evidence>
<reference evidence="2 3" key="1">
    <citation type="submission" date="2024-02" db="EMBL/GenBank/DDBJ databases">
        <title>A chromosome-level genome assembly of Drosophila madeirensis, a fruit fly species endemic to Madeira island.</title>
        <authorList>
            <person name="Tomihara K."/>
            <person name="Llopart A."/>
            <person name="Yamamoto D."/>
        </authorList>
    </citation>
    <scope>NUCLEOTIDE SEQUENCE [LARGE SCALE GENOMIC DNA]</scope>
    <source>
        <strain evidence="2 3">RF1</strain>
    </source>
</reference>
<protein>
    <submittedName>
        <fullName evidence="2">Uncharacterized protein</fullName>
    </submittedName>
</protein>
<gene>
    <name evidence="2" type="ORF">DMAD_08397</name>
</gene>
<accession>A0AAU9ERV8</accession>
<proteinExistence type="predicted"/>
<evidence type="ECO:0000256" key="1">
    <source>
        <dbReference type="SAM" id="MobiDB-lite"/>
    </source>
</evidence>
<dbReference type="Proteomes" id="UP001500889">
    <property type="component" value="Chromosome O"/>
</dbReference>
<sequence length="575" mass="64642">MNMMSIENEIMAYNRLSKEPQIKNETEKLRRLAGDQDNFIEQVSMLRDQEVNEDDKEIDEGEDERDEEDHGEATNGEDGDKNNGETEEQGDDENDDGENEEEEEDNYEEEEEEIAELPRHYIDGQRLNPYSFSFRVNMFASQQPLAGMDSPRCVIQRHYPTFDTSFADWYYNRGLLGEEGNVLMENAVRNCYPNTPCENDIIDPGFILWYRMRRAGYLNAPSRPQPSDPLDQLRPRAPPPQYLSAASYPSAGATYNPVAGSGANTMVNPHHGTMSLGYRPTYPIASPNGERHPAVPHPNTAAYPTANHYGDNVANAQGGYPASEPLSISVSGPVLPQSEPSPNVPWRIYDSLPVPGQPVPCRECEIPVERHSTSSPGSLYESHGSTDLCPRCEYRLDAEAAAEAEAEAEAEAADGRDFATMSPSGHIVPRSWLMQVFAVWQHNEHLHGRMQASPTELPHELDPLSPRAPRELENGQPHFRGPYAPLLAHRLANAVEYGLFTAADDGPNSVMMNDVLDQIIRLRPNFMDPNNASEQNQITHSRVSLLDQRELNIREEQKIFWDASQRRRTNKESKG</sequence>
<feature type="region of interest" description="Disordered" evidence="1">
    <location>
        <begin position="449"/>
        <end position="479"/>
    </location>
</feature>
<organism evidence="2 3">
    <name type="scientific">Drosophila madeirensis</name>
    <name type="common">Fruit fly</name>
    <dbReference type="NCBI Taxonomy" id="30013"/>
    <lineage>
        <taxon>Eukaryota</taxon>
        <taxon>Metazoa</taxon>
        <taxon>Ecdysozoa</taxon>
        <taxon>Arthropoda</taxon>
        <taxon>Hexapoda</taxon>
        <taxon>Insecta</taxon>
        <taxon>Pterygota</taxon>
        <taxon>Neoptera</taxon>
        <taxon>Endopterygota</taxon>
        <taxon>Diptera</taxon>
        <taxon>Brachycera</taxon>
        <taxon>Muscomorpha</taxon>
        <taxon>Ephydroidea</taxon>
        <taxon>Drosophilidae</taxon>
        <taxon>Drosophila</taxon>
        <taxon>Sophophora</taxon>
    </lineage>
</organism>
<feature type="region of interest" description="Disordered" evidence="1">
    <location>
        <begin position="27"/>
        <end position="121"/>
    </location>
</feature>
<feature type="region of interest" description="Disordered" evidence="1">
    <location>
        <begin position="220"/>
        <end position="246"/>
    </location>
</feature>
<keyword evidence="3" id="KW-1185">Reference proteome</keyword>
<evidence type="ECO:0000313" key="2">
    <source>
        <dbReference type="EMBL" id="BFF89698.1"/>
    </source>
</evidence>
<feature type="compositionally biased region" description="Acidic residues" evidence="1">
    <location>
        <begin position="85"/>
        <end position="115"/>
    </location>
</feature>
<name>A0AAU9ERV8_DROMD</name>
<feature type="compositionally biased region" description="Acidic residues" evidence="1">
    <location>
        <begin position="51"/>
        <end position="70"/>
    </location>
</feature>
<feature type="compositionally biased region" description="Basic and acidic residues" evidence="1">
    <location>
        <begin position="457"/>
        <end position="473"/>
    </location>
</feature>
<dbReference type="EMBL" id="AP029263">
    <property type="protein sequence ID" value="BFF89698.1"/>
    <property type="molecule type" value="Genomic_DNA"/>
</dbReference>
<dbReference type="AlphaFoldDB" id="A0AAU9ERV8"/>